<evidence type="ECO:0000313" key="1">
    <source>
        <dbReference type="Proteomes" id="UP000050790"/>
    </source>
</evidence>
<evidence type="ECO:0000313" key="2">
    <source>
        <dbReference type="WBParaSite" id="SMRG1_18700.4"/>
    </source>
</evidence>
<reference evidence="2" key="1">
    <citation type="submission" date="2023-11" db="UniProtKB">
        <authorList>
            <consortium name="WormBaseParasite"/>
        </authorList>
    </citation>
    <scope>IDENTIFICATION</scope>
</reference>
<dbReference type="WBParaSite" id="SMRG1_18700.4">
    <property type="protein sequence ID" value="SMRG1_18700.4"/>
    <property type="gene ID" value="SMRG1_18700"/>
</dbReference>
<accession>A0AA84ZA53</accession>
<proteinExistence type="predicted"/>
<dbReference type="Proteomes" id="UP000050790">
    <property type="component" value="Unassembled WGS sequence"/>
</dbReference>
<sequence>MTGSLQKKLNTHWARSVPDKRLAIQLLRVTPFIFTASRSTMGSLLCCDVEEPFAVLSTSNQYPRIYDGNLWISAKFMSYVRDPLPKCSRRIRVIETCFWLIRILSYSVQYLEEKKEHFAFIESFSIIQEFHTNATVFSQMIGVTEAIGDTNKNLILPRLPLRKKAISKKKRVGVNKKCDFLGPCSNIPPTEDPPQQYSPLKTSSKTSFTVDSLPGVFAVDKPTNYLVTNSSTVIENKENIPITEASIIDSTSPFSKDSSLFKDLFDSNDDYSMELTNLSNNFMTSEILTPSAKLSPNNNTNIITSTVAHSLQASLSESQENKSYSPSTQYFSVQNASDVSNLKTSISSVTEINPDGQITDSLLESSYGLSNKTDLTSHSVVSSTDEQNMNCQSVDVTINATSPTLHKDPSIVNCVRDSVVHFVQGIKRKFSPKGTWVKPLMGRILKPISGNELQPDAKRPRKFASAHSPTALTSAITVSSPNISSISLTDTNSSLGNLGFSSYTLNRSKSYPCNPVNTPSSLPIVRFTERQRNPLHEVVSSSNSSNLKSTYSTESPSCSVTNSISKQKPLSNCEQRILKSYIDSINEIRRIPVNEDNFSELRKCFNL</sequence>
<dbReference type="AlphaFoldDB" id="A0AA84ZA53"/>
<name>A0AA84ZA53_9TREM</name>
<protein>
    <submittedName>
        <fullName evidence="2">Uncharacterized protein</fullName>
    </submittedName>
</protein>
<organism evidence="1 2">
    <name type="scientific">Schistosoma margrebowiei</name>
    <dbReference type="NCBI Taxonomy" id="48269"/>
    <lineage>
        <taxon>Eukaryota</taxon>
        <taxon>Metazoa</taxon>
        <taxon>Spiralia</taxon>
        <taxon>Lophotrochozoa</taxon>
        <taxon>Platyhelminthes</taxon>
        <taxon>Trematoda</taxon>
        <taxon>Digenea</taxon>
        <taxon>Strigeidida</taxon>
        <taxon>Schistosomatoidea</taxon>
        <taxon>Schistosomatidae</taxon>
        <taxon>Schistosoma</taxon>
    </lineage>
</organism>